<feature type="transmembrane region" description="Helical" evidence="7">
    <location>
        <begin position="374"/>
        <end position="394"/>
    </location>
</feature>
<evidence type="ECO:0000256" key="3">
    <source>
        <dbReference type="ARBA" id="ARBA00022692"/>
    </source>
</evidence>
<feature type="transmembrane region" description="Helical" evidence="7">
    <location>
        <begin position="148"/>
        <end position="177"/>
    </location>
</feature>
<accession>A0A9Q8P7T3</accession>
<evidence type="ECO:0000256" key="6">
    <source>
        <dbReference type="SAM" id="MobiDB-lite"/>
    </source>
</evidence>
<feature type="region of interest" description="Disordered" evidence="6">
    <location>
        <begin position="1"/>
        <end position="57"/>
    </location>
</feature>
<dbReference type="Proteomes" id="UP000756132">
    <property type="component" value="Chromosome 4"/>
</dbReference>
<feature type="transmembrane region" description="Helical" evidence="7">
    <location>
        <begin position="415"/>
        <end position="436"/>
    </location>
</feature>
<feature type="transmembrane region" description="Helical" evidence="7">
    <location>
        <begin position="113"/>
        <end position="136"/>
    </location>
</feature>
<dbReference type="EMBL" id="CP090166">
    <property type="protein sequence ID" value="UJO16485.1"/>
    <property type="molecule type" value="Genomic_DNA"/>
</dbReference>
<proteinExistence type="predicted"/>
<protein>
    <submittedName>
        <fullName evidence="8">General alpha-glucoside permease</fullName>
    </submittedName>
</protein>
<evidence type="ECO:0000256" key="5">
    <source>
        <dbReference type="ARBA" id="ARBA00023136"/>
    </source>
</evidence>
<keyword evidence="3 7" id="KW-0812">Transmembrane</keyword>
<dbReference type="GO" id="GO:0005886">
    <property type="term" value="C:plasma membrane"/>
    <property type="evidence" value="ECO:0007669"/>
    <property type="project" value="TreeGrafter"/>
</dbReference>
<feature type="transmembrane region" description="Helical" evidence="7">
    <location>
        <begin position="511"/>
        <end position="530"/>
    </location>
</feature>
<dbReference type="InterPro" id="IPR036259">
    <property type="entry name" value="MFS_trans_sf"/>
</dbReference>
<evidence type="ECO:0000313" key="8">
    <source>
        <dbReference type="EMBL" id="UJO16485.1"/>
    </source>
</evidence>
<keyword evidence="4 7" id="KW-1133">Transmembrane helix</keyword>
<dbReference type="OrthoDB" id="28755at2759"/>
<feature type="transmembrane region" description="Helical" evidence="7">
    <location>
        <begin position="263"/>
        <end position="284"/>
    </location>
</feature>
<dbReference type="SUPFAM" id="SSF103473">
    <property type="entry name" value="MFS general substrate transporter"/>
    <property type="match status" value="2"/>
</dbReference>
<dbReference type="AlphaFoldDB" id="A0A9Q8P7T3"/>
<reference evidence="8" key="2">
    <citation type="journal article" date="2022" name="Microb. Genom.">
        <title>A chromosome-scale genome assembly of the tomato pathogen Cladosporium fulvum reveals a compartmentalized genome architecture and the presence of a dispensable chromosome.</title>
        <authorList>
            <person name="Zaccaron A.Z."/>
            <person name="Chen L.H."/>
            <person name="Samaras A."/>
            <person name="Stergiopoulos I."/>
        </authorList>
    </citation>
    <scope>NUCLEOTIDE SEQUENCE</scope>
    <source>
        <strain evidence="8">Race5_Kim</strain>
    </source>
</reference>
<dbReference type="PANTHER" id="PTHR19432:SF35">
    <property type="entry name" value="SOLUTE CARRIER FAMILY 45 MEMBER 3 ISOFORM X1"/>
    <property type="match status" value="1"/>
</dbReference>
<gene>
    <name evidence="8" type="ORF">CLAFUR5_04627</name>
</gene>
<keyword evidence="2" id="KW-0813">Transport</keyword>
<organism evidence="8 9">
    <name type="scientific">Passalora fulva</name>
    <name type="common">Tomato leaf mold</name>
    <name type="synonym">Cladosporium fulvum</name>
    <dbReference type="NCBI Taxonomy" id="5499"/>
    <lineage>
        <taxon>Eukaryota</taxon>
        <taxon>Fungi</taxon>
        <taxon>Dikarya</taxon>
        <taxon>Ascomycota</taxon>
        <taxon>Pezizomycotina</taxon>
        <taxon>Dothideomycetes</taxon>
        <taxon>Dothideomycetidae</taxon>
        <taxon>Mycosphaerellales</taxon>
        <taxon>Mycosphaerellaceae</taxon>
        <taxon>Fulvia</taxon>
    </lineage>
</organism>
<sequence>MDGAYAFPPIHEASASSLPSSQTQTHRKMPSATLRAEEMLLQDQERSLSPDDHEDGDAYVEIEDPDHEERVRIWPVLAAGCTLWGLQLVWSTIFARGTAYLQSIGIPISLSALLWVAGPLCGLVVQPVLGAISDSYEPGPGRNRRNPFILAGAIATAVCMLGLAWTPNIAALFAGIFGESSRSTLLIANAFVWVYGLNISIQPLQGGIRTLMHEVVPMRAQSWIAALNGIIVAVGTICGYLLASISFGHSSSGPESEVLQFQALSVTVAFLLLVCSVNTALCTYRTVNTRNSDTSLATSWYSLSLKDAILRNLECLRSMPRSIRLTLQVQFFSWMGWFPTLYYQTAYLAHLYKIPTRTAMSNSSQHAEQAAFDSLPFAIVMLITSIALAAVPAWMDYAPKHTADGQSTRSLQLLVDLWLAGHVLFSITMASTPFVTSTTQGIVVFAMTGIPRALSMWVPFALVGREVTESRDAGTLTSLHNAAMSAPQILAAGACVVLFMVAKYIGGLEETVWAMLLASVAGVLAAWKTWQLRGGMMK</sequence>
<evidence type="ECO:0000256" key="2">
    <source>
        <dbReference type="ARBA" id="ARBA00022448"/>
    </source>
</evidence>
<feature type="transmembrane region" description="Helical" evidence="7">
    <location>
        <begin position="484"/>
        <end position="505"/>
    </location>
</feature>
<comment type="subcellular location">
    <subcellularLocation>
        <location evidence="1">Membrane</location>
        <topology evidence="1">Multi-pass membrane protein</topology>
    </subcellularLocation>
</comment>
<name>A0A9Q8P7T3_PASFU</name>
<dbReference type="PANTHER" id="PTHR19432">
    <property type="entry name" value="SUGAR TRANSPORTER"/>
    <property type="match status" value="1"/>
</dbReference>
<evidence type="ECO:0000256" key="4">
    <source>
        <dbReference type="ARBA" id="ARBA00022989"/>
    </source>
</evidence>
<evidence type="ECO:0000256" key="1">
    <source>
        <dbReference type="ARBA" id="ARBA00004141"/>
    </source>
</evidence>
<feature type="transmembrane region" description="Helical" evidence="7">
    <location>
        <begin position="222"/>
        <end position="243"/>
    </location>
</feature>
<dbReference type="GeneID" id="71984505"/>
<feature type="compositionally biased region" description="Polar residues" evidence="6">
    <location>
        <begin position="14"/>
        <end position="24"/>
    </location>
</feature>
<reference evidence="8" key="1">
    <citation type="submission" date="2021-12" db="EMBL/GenBank/DDBJ databases">
        <authorList>
            <person name="Zaccaron A."/>
            <person name="Stergiopoulos I."/>
        </authorList>
    </citation>
    <scope>NUCLEOTIDE SEQUENCE</scope>
    <source>
        <strain evidence="8">Race5_Kim</strain>
    </source>
</reference>
<evidence type="ECO:0000313" key="9">
    <source>
        <dbReference type="Proteomes" id="UP000756132"/>
    </source>
</evidence>
<keyword evidence="9" id="KW-1185">Reference proteome</keyword>
<feature type="compositionally biased region" description="Basic and acidic residues" evidence="6">
    <location>
        <begin position="35"/>
        <end position="51"/>
    </location>
</feature>
<keyword evidence="5 7" id="KW-0472">Membrane</keyword>
<feature type="transmembrane region" description="Helical" evidence="7">
    <location>
        <begin position="442"/>
        <end position="463"/>
    </location>
</feature>
<evidence type="ECO:0000256" key="7">
    <source>
        <dbReference type="SAM" id="Phobius"/>
    </source>
</evidence>
<dbReference type="KEGG" id="ffu:CLAFUR5_04627"/>
<dbReference type="RefSeq" id="XP_047760851.1">
    <property type="nucleotide sequence ID" value="XM_047903775.1"/>
</dbReference>
<dbReference type="Gene3D" id="1.20.1250.20">
    <property type="entry name" value="MFS general substrate transporter like domains"/>
    <property type="match status" value="1"/>
</dbReference>
<feature type="transmembrane region" description="Helical" evidence="7">
    <location>
        <begin position="73"/>
        <end position="93"/>
    </location>
</feature>
<feature type="transmembrane region" description="Helical" evidence="7">
    <location>
        <begin position="183"/>
        <end position="201"/>
    </location>
</feature>
<dbReference type="GO" id="GO:0008506">
    <property type="term" value="F:sucrose:proton symporter activity"/>
    <property type="evidence" value="ECO:0007669"/>
    <property type="project" value="TreeGrafter"/>
</dbReference>